<evidence type="ECO:0000313" key="3">
    <source>
        <dbReference type="Proteomes" id="UP000199110"/>
    </source>
</evidence>
<keyword evidence="1" id="KW-0472">Membrane</keyword>
<name>A0A1I3LVM2_9RHOB</name>
<evidence type="ECO:0000256" key="1">
    <source>
        <dbReference type="SAM" id="Phobius"/>
    </source>
</evidence>
<reference evidence="2 3" key="1">
    <citation type="submission" date="2016-10" db="EMBL/GenBank/DDBJ databases">
        <authorList>
            <person name="de Groot N.N."/>
        </authorList>
    </citation>
    <scope>NUCLEOTIDE SEQUENCE [LARGE SCALE GENOMIC DNA]</scope>
    <source>
        <strain evidence="2 3">DSM 19073</strain>
    </source>
</reference>
<sequence length="109" mass="11144">MRPFALLLGAAFGAIALTSIRYLNANYEFALSQLESDGPHGGTIAAMLGSVLLALPVIVIGLVLLLPRKTRPSAANFLVALFLAAGVAALADNMDPTIFPGLLGLPASG</sequence>
<feature type="transmembrane region" description="Helical" evidence="1">
    <location>
        <begin position="40"/>
        <end position="66"/>
    </location>
</feature>
<feature type="transmembrane region" description="Helical" evidence="1">
    <location>
        <begin position="73"/>
        <end position="91"/>
    </location>
</feature>
<proteinExistence type="predicted"/>
<gene>
    <name evidence="2" type="ORF">SAMN04488095_1648</name>
</gene>
<protein>
    <submittedName>
        <fullName evidence="2">Uncharacterized protein</fullName>
    </submittedName>
</protein>
<dbReference type="RefSeq" id="WP_092779173.1">
    <property type="nucleotide sequence ID" value="NZ_FORA01000002.1"/>
</dbReference>
<evidence type="ECO:0000313" key="2">
    <source>
        <dbReference type="EMBL" id="SFI88814.1"/>
    </source>
</evidence>
<dbReference type="EMBL" id="FORA01000002">
    <property type="protein sequence ID" value="SFI88814.1"/>
    <property type="molecule type" value="Genomic_DNA"/>
</dbReference>
<keyword evidence="1" id="KW-1133">Transmembrane helix</keyword>
<dbReference type="Proteomes" id="UP000199110">
    <property type="component" value="Unassembled WGS sequence"/>
</dbReference>
<dbReference type="STRING" id="390807.SAMN04488095_1648"/>
<organism evidence="2 3">
    <name type="scientific">Jannaschia pohangensis</name>
    <dbReference type="NCBI Taxonomy" id="390807"/>
    <lineage>
        <taxon>Bacteria</taxon>
        <taxon>Pseudomonadati</taxon>
        <taxon>Pseudomonadota</taxon>
        <taxon>Alphaproteobacteria</taxon>
        <taxon>Rhodobacterales</taxon>
        <taxon>Roseobacteraceae</taxon>
        <taxon>Jannaschia</taxon>
    </lineage>
</organism>
<accession>A0A1I3LVM2</accession>
<keyword evidence="3" id="KW-1185">Reference proteome</keyword>
<keyword evidence="1" id="KW-0812">Transmembrane</keyword>
<dbReference type="AlphaFoldDB" id="A0A1I3LVM2"/>